<protein>
    <recommendedName>
        <fullName evidence="5">Transposase</fullName>
    </recommendedName>
</protein>
<evidence type="ECO:0000313" key="4">
    <source>
        <dbReference type="Proteomes" id="UP001347146"/>
    </source>
</evidence>
<keyword evidence="1" id="KW-0175">Coiled coil</keyword>
<dbReference type="Proteomes" id="UP001347146">
    <property type="component" value="Unassembled WGS sequence"/>
</dbReference>
<feature type="coiled-coil region" evidence="1">
    <location>
        <begin position="196"/>
        <end position="293"/>
    </location>
</feature>
<sequence>MNIDEVTDELYGLAPSDFVGRRNRLATAAKGDGNRDLARQIAALRRPTQVGWAINQWVRTDPDGVAALLDLAAELLAAQRRSSADRLRALAAQRQELVADCVESVRRTADANGVGLSDNAIRDVGQTLRAAVADDEIADVLRRGRLVTAAEYSGFGPAGVFLVPEPAGDDQAEGEPDAEPEDSSASSTGIVDSERLDRARAALADAEAAERDAEGTVRKRDGDVVDARQRADELTEDLERLRAELEQRDAEVRFARRQVETAEEQRRGAADDLDDARRRVDRARTALTRLERQN</sequence>
<proteinExistence type="predicted"/>
<evidence type="ECO:0000256" key="2">
    <source>
        <dbReference type="SAM" id="MobiDB-lite"/>
    </source>
</evidence>
<dbReference type="RefSeq" id="WP_330431815.1">
    <property type="nucleotide sequence ID" value="NZ_JAZDUF010000002.1"/>
</dbReference>
<name>A0ABU7MAK3_9ACTN</name>
<feature type="region of interest" description="Disordered" evidence="2">
    <location>
        <begin position="161"/>
        <end position="196"/>
    </location>
</feature>
<keyword evidence="4" id="KW-1185">Reference proteome</keyword>
<dbReference type="EMBL" id="JAZDUF010000002">
    <property type="protein sequence ID" value="MEE3850134.1"/>
    <property type="molecule type" value="Genomic_DNA"/>
</dbReference>
<reference evidence="3 4" key="1">
    <citation type="submission" date="2024-01" db="EMBL/GenBank/DDBJ databases">
        <title>Draft genome sequence of Gordonia sp. LSe1-13.</title>
        <authorList>
            <person name="Suphannarot A."/>
            <person name="Mingma R."/>
        </authorList>
    </citation>
    <scope>NUCLEOTIDE SEQUENCE [LARGE SCALE GENOMIC DNA]</scope>
    <source>
        <strain evidence="3 4">LSe1-13</strain>
    </source>
</reference>
<organism evidence="3 4">
    <name type="scientific">Gordonia sesuvii</name>
    <dbReference type="NCBI Taxonomy" id="3116777"/>
    <lineage>
        <taxon>Bacteria</taxon>
        <taxon>Bacillati</taxon>
        <taxon>Actinomycetota</taxon>
        <taxon>Actinomycetes</taxon>
        <taxon>Mycobacteriales</taxon>
        <taxon>Gordoniaceae</taxon>
        <taxon>Gordonia</taxon>
    </lineage>
</organism>
<evidence type="ECO:0000313" key="3">
    <source>
        <dbReference type="EMBL" id="MEE3850134.1"/>
    </source>
</evidence>
<evidence type="ECO:0008006" key="5">
    <source>
        <dbReference type="Google" id="ProtNLM"/>
    </source>
</evidence>
<gene>
    <name evidence="3" type="ORF">VZC37_07300</name>
</gene>
<comment type="caution">
    <text evidence="3">The sequence shown here is derived from an EMBL/GenBank/DDBJ whole genome shotgun (WGS) entry which is preliminary data.</text>
</comment>
<feature type="compositionally biased region" description="Acidic residues" evidence="2">
    <location>
        <begin position="167"/>
        <end position="182"/>
    </location>
</feature>
<accession>A0ABU7MAK3</accession>
<evidence type="ECO:0000256" key="1">
    <source>
        <dbReference type="SAM" id="Coils"/>
    </source>
</evidence>